<name>A0A0A2TDG3_9BACI</name>
<dbReference type="InterPro" id="IPR001173">
    <property type="entry name" value="Glyco_trans_2-like"/>
</dbReference>
<dbReference type="STRING" id="1385514.N782_03815"/>
<dbReference type="eggNOG" id="COG0463">
    <property type="taxonomic scope" value="Bacteria"/>
</dbReference>
<evidence type="ECO:0000256" key="1">
    <source>
        <dbReference type="PROSITE-ProRule" id="PRU00339"/>
    </source>
</evidence>
<accession>A0A0A2TDG3</accession>
<evidence type="ECO:0000259" key="2">
    <source>
        <dbReference type="Pfam" id="PF00535"/>
    </source>
</evidence>
<sequence length="830" mass="98045">MKLSIAMMIKNEEKYLDRCLASLANIRNNIESELVIVDTGSTDSSVEISKKYTEKVYFHEWNNNFSEMRNKVLSYTIGEWVLVIDGDEIVEEDSDFINFINSPSSNTYNAGAVEIRNVLLSEEDHTPSFYAPRVFRNTLDFHFEGAIHNQPNYKKPITIVGIKIVHFGYVSHDKSLMEKKFNRTTKILFAELEKQPENTYYIFQLSVSFGMYGDQEKSLYYARKAYEVAKKNKLNLRKQMYIYTQFIKLLYINGEYDEAILIGEEANKLKPGYLDISYYLGKSFLSIFKEEEALNSFKSYIEIHKNYEKSPGRLDDSVLEYSYGSLSEIKQIVFTLSYKYKDFEYVVSEAFNELDYETVKKTNYHVISSIIELEEWSVLKDYFKLVVGKHKPLEENVINSIERAKNKLLQENRIQIERLFYNDGTYYGLLNKTRLDLNGDLKRTEKKSIIKSIENINFLNLQEYYGDLIYYLLKNNYQKFHTLFINVFESNLSEFLKYIYNKYDDSLNVIYEYLRNNSEVRTFEEIRINKVLARYSLYLFNSDDQLFGYIFKYFIKIGSQWLTYVYSSYVIDNEMIYDLKNEEEQFLLYMYKAENLRKSNVSLSLKYIRKASKIYPPYKQGIKLLLEEISSDVINEDKNQTLNESEDINEFIRKIESYVNKGEFNIAIDLIEKHEKLNGKQHEEIITIKGVIYFYKEEYNAALKCFYHSLTLNSKNSDTLFNLGKLYNHLGRFNQSLLYLDQAYNMTEDVSLKTEISNTINNINENNNIKSIKDEAILETKNKMSYSESLKEEISTKIEKNVNENDYDKMVSLYTPDYLAFNRVVVERGD</sequence>
<proteinExistence type="predicted"/>
<evidence type="ECO:0000313" key="3">
    <source>
        <dbReference type="EMBL" id="KGP73604.1"/>
    </source>
</evidence>
<dbReference type="InterPro" id="IPR029044">
    <property type="entry name" value="Nucleotide-diphossugar_trans"/>
</dbReference>
<dbReference type="InterPro" id="IPR019734">
    <property type="entry name" value="TPR_rpt"/>
</dbReference>
<dbReference type="eggNOG" id="COG0457">
    <property type="taxonomic scope" value="Bacteria"/>
</dbReference>
<dbReference type="EMBL" id="AVBF01000011">
    <property type="protein sequence ID" value="KGP73604.1"/>
    <property type="molecule type" value="Genomic_DNA"/>
</dbReference>
<keyword evidence="1" id="KW-0802">TPR repeat</keyword>
<dbReference type="PROSITE" id="PS50005">
    <property type="entry name" value="TPR"/>
    <property type="match status" value="2"/>
</dbReference>
<dbReference type="SMART" id="SM00028">
    <property type="entry name" value="TPR"/>
    <property type="match status" value="5"/>
</dbReference>
<keyword evidence="4" id="KW-1185">Reference proteome</keyword>
<dbReference type="Gene3D" id="1.25.40.10">
    <property type="entry name" value="Tetratricopeptide repeat domain"/>
    <property type="match status" value="2"/>
</dbReference>
<dbReference type="PANTHER" id="PTHR43630:SF2">
    <property type="entry name" value="GLYCOSYLTRANSFERASE"/>
    <property type="match status" value="1"/>
</dbReference>
<dbReference type="SUPFAM" id="SSF53448">
    <property type="entry name" value="Nucleotide-diphospho-sugar transferases"/>
    <property type="match status" value="1"/>
</dbReference>
<comment type="caution">
    <text evidence="3">The sequence shown here is derived from an EMBL/GenBank/DDBJ whole genome shotgun (WGS) entry which is preliminary data.</text>
</comment>
<dbReference type="Pfam" id="PF00535">
    <property type="entry name" value="Glycos_transf_2"/>
    <property type="match status" value="1"/>
</dbReference>
<feature type="repeat" description="TPR" evidence="1">
    <location>
        <begin position="683"/>
        <end position="716"/>
    </location>
</feature>
<gene>
    <name evidence="3" type="ORF">N782_03815</name>
</gene>
<dbReference type="AlphaFoldDB" id="A0A0A2TDG3"/>
<dbReference type="PANTHER" id="PTHR43630">
    <property type="entry name" value="POLY-BETA-1,6-N-ACETYL-D-GLUCOSAMINE SYNTHASE"/>
    <property type="match status" value="1"/>
</dbReference>
<evidence type="ECO:0000313" key="4">
    <source>
        <dbReference type="Proteomes" id="UP000030147"/>
    </source>
</evidence>
<dbReference type="InterPro" id="IPR011990">
    <property type="entry name" value="TPR-like_helical_dom_sf"/>
</dbReference>
<dbReference type="SUPFAM" id="SSF48452">
    <property type="entry name" value="TPR-like"/>
    <property type="match status" value="2"/>
</dbReference>
<reference evidence="3 4" key="1">
    <citation type="journal article" date="2015" name="Stand. Genomic Sci.">
        <title>High quality draft genome sequence of the moderately halophilic bacterium Pontibacillus yanchengensis Y32(T) and comparison among Pontibacillus genomes.</title>
        <authorList>
            <person name="Huang J."/>
            <person name="Qiao Z.X."/>
            <person name="Tang J.W."/>
            <person name="Wang G."/>
        </authorList>
    </citation>
    <scope>NUCLEOTIDE SEQUENCE [LARGE SCALE GENOMIC DNA]</scope>
    <source>
        <strain evidence="3 4">Y32</strain>
    </source>
</reference>
<protein>
    <recommendedName>
        <fullName evidence="2">Glycosyltransferase 2-like domain-containing protein</fullName>
    </recommendedName>
</protein>
<dbReference type="CDD" id="cd02511">
    <property type="entry name" value="Beta4Glucosyltransferase"/>
    <property type="match status" value="1"/>
</dbReference>
<dbReference type="RefSeq" id="WP_036817319.1">
    <property type="nucleotide sequence ID" value="NZ_AVBF01000011.1"/>
</dbReference>
<organism evidence="3 4">
    <name type="scientific">Pontibacillus yanchengensis Y32</name>
    <dbReference type="NCBI Taxonomy" id="1385514"/>
    <lineage>
        <taxon>Bacteria</taxon>
        <taxon>Bacillati</taxon>
        <taxon>Bacillota</taxon>
        <taxon>Bacilli</taxon>
        <taxon>Bacillales</taxon>
        <taxon>Bacillaceae</taxon>
        <taxon>Pontibacillus</taxon>
    </lineage>
</organism>
<feature type="domain" description="Glycosyltransferase 2-like" evidence="2">
    <location>
        <begin position="4"/>
        <end position="93"/>
    </location>
</feature>
<dbReference type="OrthoDB" id="9815923at2"/>
<dbReference type="Proteomes" id="UP000030147">
    <property type="component" value="Unassembled WGS sequence"/>
</dbReference>
<feature type="repeat" description="TPR" evidence="1">
    <location>
        <begin position="717"/>
        <end position="750"/>
    </location>
</feature>
<dbReference type="Gene3D" id="3.90.550.10">
    <property type="entry name" value="Spore Coat Polysaccharide Biosynthesis Protein SpsA, Chain A"/>
    <property type="match status" value="1"/>
</dbReference>